<feature type="transmembrane region" description="Helical" evidence="1">
    <location>
        <begin position="136"/>
        <end position="167"/>
    </location>
</feature>
<name>A0A1U7SXA5_CARSF</name>
<evidence type="ECO:0000313" key="3">
    <source>
        <dbReference type="RefSeq" id="XP_008046191.1"/>
    </source>
</evidence>
<dbReference type="PANTHER" id="PTHR39222">
    <property type="entry name" value="MCG9903"/>
    <property type="match status" value="1"/>
</dbReference>
<keyword evidence="1" id="KW-0472">Membrane</keyword>
<reference evidence="3" key="1">
    <citation type="submission" date="2025-08" db="UniProtKB">
        <authorList>
            <consortium name="RefSeq"/>
        </authorList>
    </citation>
    <scope>IDENTIFICATION</scope>
</reference>
<keyword evidence="1" id="KW-1133">Transmembrane helix</keyword>
<accession>A0A1U7SXA5</accession>
<dbReference type="KEGG" id="csyr:103249372"/>
<dbReference type="OrthoDB" id="9539340at2759"/>
<keyword evidence="1" id="KW-0812">Transmembrane</keyword>
<dbReference type="CTD" id="123522316"/>
<dbReference type="AlphaFoldDB" id="A0A1U7SXA5"/>
<dbReference type="RefSeq" id="XP_008046191.1">
    <property type="nucleotide sequence ID" value="XM_008048000.1"/>
</dbReference>
<proteinExistence type="predicted"/>
<dbReference type="PANTHER" id="PTHR39222:SF1">
    <property type="entry name" value="RIKEN CDNA 1700020A23 GENE"/>
    <property type="match status" value="1"/>
</dbReference>
<gene>
    <name evidence="3" type="primary">CUNH20orf141</name>
</gene>
<dbReference type="GeneID" id="103249372"/>
<dbReference type="InterPro" id="IPR040425">
    <property type="entry name" value="C20orf141-like"/>
</dbReference>
<organism evidence="2 3">
    <name type="scientific">Carlito syrichta</name>
    <name type="common">Philippine tarsier</name>
    <name type="synonym">Tarsius syrichta</name>
    <dbReference type="NCBI Taxonomy" id="1868482"/>
    <lineage>
        <taxon>Eukaryota</taxon>
        <taxon>Metazoa</taxon>
        <taxon>Chordata</taxon>
        <taxon>Craniata</taxon>
        <taxon>Vertebrata</taxon>
        <taxon>Euteleostomi</taxon>
        <taxon>Mammalia</taxon>
        <taxon>Eutheria</taxon>
        <taxon>Euarchontoglires</taxon>
        <taxon>Primates</taxon>
        <taxon>Haplorrhini</taxon>
        <taxon>Tarsiiformes</taxon>
        <taxon>Tarsiidae</taxon>
        <taxon>Carlito</taxon>
    </lineage>
</organism>
<dbReference type="Pfam" id="PF17717">
    <property type="entry name" value="DUF5562"/>
    <property type="match status" value="1"/>
</dbReference>
<protein>
    <submittedName>
        <fullName evidence="3">Uncharacterized protein C20orf141 homolog</fullName>
    </submittedName>
</protein>
<feature type="transmembrane region" description="Helical" evidence="1">
    <location>
        <begin position="51"/>
        <end position="84"/>
    </location>
</feature>
<dbReference type="Proteomes" id="UP000189704">
    <property type="component" value="Unplaced"/>
</dbReference>
<keyword evidence="2" id="KW-1185">Reference proteome</keyword>
<sequence length="173" mass="18144">MSLLCLLRPKASADLIPVSLRGLGAGEGLGSPVPPCVTLMDSSWVQILDSVLGLMALGLMIQAVFSMAGLALLLLLLLVSFLAFDLLHRPTGPTLLQHKLVTRSRSQGAGEGLRRREAVFLPAGTVTGQLRHQDALLLLLMALGLLLGARGVPLALLGLTFCLLLGLSAPPQN</sequence>
<evidence type="ECO:0000256" key="1">
    <source>
        <dbReference type="SAM" id="Phobius"/>
    </source>
</evidence>
<evidence type="ECO:0000313" key="2">
    <source>
        <dbReference type="Proteomes" id="UP000189704"/>
    </source>
</evidence>